<dbReference type="EMBL" id="RCHU02000008">
    <property type="protein sequence ID" value="KAL3582732.1"/>
    <property type="molecule type" value="Genomic_DNA"/>
</dbReference>
<evidence type="ECO:0000313" key="2">
    <source>
        <dbReference type="Proteomes" id="UP000309997"/>
    </source>
</evidence>
<reference evidence="1 2" key="1">
    <citation type="journal article" date="2024" name="Plant Biotechnol. J.">
        <title>Genome and CRISPR/Cas9 system of a widespread forest tree (Populus alba) in the world.</title>
        <authorList>
            <person name="Liu Y.J."/>
            <person name="Jiang P.F."/>
            <person name="Han X.M."/>
            <person name="Li X.Y."/>
            <person name="Wang H.M."/>
            <person name="Wang Y.J."/>
            <person name="Wang X.X."/>
            <person name="Zeng Q.Y."/>
        </authorList>
    </citation>
    <scope>NUCLEOTIDE SEQUENCE [LARGE SCALE GENOMIC DNA]</scope>
    <source>
        <strain evidence="2">cv. PAL-ZL1</strain>
    </source>
</reference>
<protein>
    <submittedName>
        <fullName evidence="1">Uncharacterized protein</fullName>
    </submittedName>
</protein>
<organism evidence="1 2">
    <name type="scientific">Populus alba</name>
    <name type="common">White poplar</name>
    <dbReference type="NCBI Taxonomy" id="43335"/>
    <lineage>
        <taxon>Eukaryota</taxon>
        <taxon>Viridiplantae</taxon>
        <taxon>Streptophyta</taxon>
        <taxon>Embryophyta</taxon>
        <taxon>Tracheophyta</taxon>
        <taxon>Spermatophyta</taxon>
        <taxon>Magnoliopsida</taxon>
        <taxon>eudicotyledons</taxon>
        <taxon>Gunneridae</taxon>
        <taxon>Pentapetalae</taxon>
        <taxon>rosids</taxon>
        <taxon>fabids</taxon>
        <taxon>Malpighiales</taxon>
        <taxon>Salicaceae</taxon>
        <taxon>Saliceae</taxon>
        <taxon>Populus</taxon>
    </lineage>
</organism>
<accession>A0ACC4BVX6</accession>
<evidence type="ECO:0000313" key="1">
    <source>
        <dbReference type="EMBL" id="KAL3582732.1"/>
    </source>
</evidence>
<proteinExistence type="predicted"/>
<sequence>MSDLNHHEHSSQLASFQVKITRSISADVVEIDCPTNSSDPEKLSCNVNVDSHVSSAPHEHEQSHKERQKDMYLHQKMRTNRSNHCHVLINLKTDQEQEIRSGN</sequence>
<name>A0ACC4BVX6_POPAL</name>
<dbReference type="Proteomes" id="UP000309997">
    <property type="component" value="Unassembled WGS sequence"/>
</dbReference>
<gene>
    <name evidence="1" type="ORF">D5086_017064</name>
</gene>
<comment type="caution">
    <text evidence="1">The sequence shown here is derived from an EMBL/GenBank/DDBJ whole genome shotgun (WGS) entry which is preliminary data.</text>
</comment>
<keyword evidence="2" id="KW-1185">Reference proteome</keyword>